<dbReference type="OrthoDB" id="1897736at2759"/>
<dbReference type="Pfam" id="PF01936">
    <property type="entry name" value="NYN"/>
    <property type="match status" value="1"/>
</dbReference>
<name>A0A0G4ER08_VITBC</name>
<feature type="region of interest" description="Disordered" evidence="5">
    <location>
        <begin position="80"/>
        <end position="109"/>
    </location>
</feature>
<dbReference type="SMART" id="SM00356">
    <property type="entry name" value="ZnF_C3H1"/>
    <property type="match status" value="2"/>
</dbReference>
<feature type="region of interest" description="Disordered" evidence="5">
    <location>
        <begin position="525"/>
        <end position="554"/>
    </location>
</feature>
<reference evidence="7 8" key="1">
    <citation type="submission" date="2014-11" db="EMBL/GenBank/DDBJ databases">
        <authorList>
            <person name="Zhu J."/>
            <person name="Qi W."/>
            <person name="Song R."/>
        </authorList>
    </citation>
    <scope>NUCLEOTIDE SEQUENCE [LARGE SCALE GENOMIC DNA]</scope>
</reference>
<evidence type="ECO:0000313" key="7">
    <source>
        <dbReference type="EMBL" id="CEL99886.1"/>
    </source>
</evidence>
<feature type="compositionally biased region" description="Low complexity" evidence="5">
    <location>
        <begin position="534"/>
        <end position="549"/>
    </location>
</feature>
<dbReference type="STRING" id="1169540.A0A0G4ER08"/>
<feature type="region of interest" description="Disordered" evidence="5">
    <location>
        <begin position="164"/>
        <end position="196"/>
    </location>
</feature>
<dbReference type="VEuPathDB" id="CryptoDB:Vbra_4047"/>
<organism evidence="7 8">
    <name type="scientific">Vitrella brassicaformis (strain CCMP3155)</name>
    <dbReference type="NCBI Taxonomy" id="1169540"/>
    <lineage>
        <taxon>Eukaryota</taxon>
        <taxon>Sar</taxon>
        <taxon>Alveolata</taxon>
        <taxon>Colpodellida</taxon>
        <taxon>Vitrellaceae</taxon>
        <taxon>Vitrella</taxon>
    </lineage>
</organism>
<protein>
    <recommendedName>
        <fullName evidence="6">C3H1-type domain-containing protein</fullName>
    </recommendedName>
</protein>
<evidence type="ECO:0000256" key="1">
    <source>
        <dbReference type="ARBA" id="ARBA00022723"/>
    </source>
</evidence>
<evidence type="ECO:0000256" key="3">
    <source>
        <dbReference type="ARBA" id="ARBA00022833"/>
    </source>
</evidence>
<dbReference type="Pfam" id="PF00642">
    <property type="entry name" value="zf-CCCH"/>
    <property type="match status" value="1"/>
</dbReference>
<dbReference type="Gene3D" id="4.10.1000.10">
    <property type="entry name" value="Zinc finger, CCCH-type"/>
    <property type="match status" value="1"/>
</dbReference>
<evidence type="ECO:0000259" key="6">
    <source>
        <dbReference type="PROSITE" id="PS50103"/>
    </source>
</evidence>
<evidence type="ECO:0000256" key="4">
    <source>
        <dbReference type="PROSITE-ProRule" id="PRU00723"/>
    </source>
</evidence>
<feature type="domain" description="C3H1-type" evidence="6">
    <location>
        <begin position="193"/>
        <end position="221"/>
    </location>
</feature>
<dbReference type="InParanoid" id="A0A0G4ER08"/>
<feature type="domain" description="C3H1-type" evidence="6">
    <location>
        <begin position="560"/>
        <end position="587"/>
    </location>
</feature>
<dbReference type="AlphaFoldDB" id="A0A0G4ER08"/>
<dbReference type="InterPro" id="IPR021139">
    <property type="entry name" value="NYN"/>
</dbReference>
<dbReference type="GO" id="GO:0004540">
    <property type="term" value="F:RNA nuclease activity"/>
    <property type="evidence" value="ECO:0007669"/>
    <property type="project" value="InterPro"/>
</dbReference>
<sequence>MAVRVRVALEGNSESLKMMMLDPQWSEEVCKRKILGKLGMLKGTDTKADDAIARSSALLCKGAEIDDPSVLREDDELVVKIGNAEPQTSPSSRARDGKKREPSPDSDLFSAVWDRFASHPGNGAHTSDPTIPEDRHKIDVSVPVVMKGPSTVLPGVQLAKEYSSTHVQSPANKSASWNDVAASSQDSGTPSSSRQQEICTSQSGFCRLGNSCPMRIRHADKMPRSVSLTDGPSAPETSTVYQELRGKAYGLVRGKNAQNQDRISAIFNVKLEMTPGGNIEAGKYRLKGTKENIELAQRFIHWWCQLAHPAVKDGTPQSAQMCFEVEVMSMIESVHPGSYDTGGHDVVAHDEGVAVESMRVPAHHANTLFGPVGSRLAKLKRASGCIHVTCIGGVAVFIGSREERVQARLYLQEQSDFLRDPAAFKADGRTYVEVVARSLATSQLPIEKDEPLLRQITAIEADTSTMITYRTMERCVFFVIVGPEAFSAKQRLQKLLVQTLVMGSVSAPPAPPFPPPRLEALRSATNTEEDNVDAPDAAAASPVGSALSKSTRRKDVVKKKKKPIPCIYYAKGYCRNGELCRFAHTVTQANSKAQVPKPPFIDDKDRQRAAMIVDGAWAARAFRSSNDRAMTHDDFARIIREAELYLPLNIKRELSSYFNVDADDFFHKILGGLPPGLLIRDGLKSLQEEIPRKSGIRFVQSKFKERHVRCPCGHGFPTFAQKGTDISIALEMMSKAASESVDAILFVAGDMDFAPVIEFVTKQFNKPVYLIGWEKCLSSDLLKPCEGYHFLLSNDLPLPAKAVYQQKAPASPTASQPTASGEKASSPLCQPGEASASSPRLSDGPGGEEGGASDASPEVRAGSVESLPNLIDF</sequence>
<accession>A0A0G4ER08</accession>
<dbReference type="GO" id="GO:0008270">
    <property type="term" value="F:zinc ion binding"/>
    <property type="evidence" value="ECO:0007669"/>
    <property type="project" value="UniProtKB-KW"/>
</dbReference>
<proteinExistence type="predicted"/>
<dbReference type="SUPFAM" id="SSF90229">
    <property type="entry name" value="CCCH zinc finger"/>
    <property type="match status" value="1"/>
</dbReference>
<dbReference type="Proteomes" id="UP000041254">
    <property type="component" value="Unassembled WGS sequence"/>
</dbReference>
<keyword evidence="1 4" id="KW-0479">Metal-binding</keyword>
<feature type="region of interest" description="Disordered" evidence="5">
    <location>
        <begin position="807"/>
        <end position="873"/>
    </location>
</feature>
<keyword evidence="8" id="KW-1185">Reference proteome</keyword>
<evidence type="ECO:0000313" key="8">
    <source>
        <dbReference type="Proteomes" id="UP000041254"/>
    </source>
</evidence>
<feature type="zinc finger region" description="C3H1-type" evidence="4">
    <location>
        <begin position="560"/>
        <end position="587"/>
    </location>
</feature>
<dbReference type="PROSITE" id="PS50103">
    <property type="entry name" value="ZF_C3H1"/>
    <property type="match status" value="2"/>
</dbReference>
<evidence type="ECO:0000256" key="2">
    <source>
        <dbReference type="ARBA" id="ARBA00022771"/>
    </source>
</evidence>
<dbReference type="InterPro" id="IPR036855">
    <property type="entry name" value="Znf_CCCH_sf"/>
</dbReference>
<evidence type="ECO:0000256" key="5">
    <source>
        <dbReference type="SAM" id="MobiDB-lite"/>
    </source>
</evidence>
<gene>
    <name evidence="7" type="ORF">Vbra_4047</name>
</gene>
<feature type="compositionally biased region" description="Low complexity" evidence="5">
    <location>
        <begin position="807"/>
        <end position="820"/>
    </location>
</feature>
<dbReference type="InterPro" id="IPR000571">
    <property type="entry name" value="Znf_CCCH"/>
</dbReference>
<dbReference type="Gene3D" id="3.40.50.1010">
    <property type="entry name" value="5'-nuclease"/>
    <property type="match status" value="1"/>
</dbReference>
<feature type="compositionally biased region" description="Basic and acidic residues" evidence="5">
    <location>
        <begin position="93"/>
        <end position="103"/>
    </location>
</feature>
<feature type="zinc finger region" description="C3H1-type" evidence="4">
    <location>
        <begin position="193"/>
        <end position="221"/>
    </location>
</feature>
<dbReference type="EMBL" id="CDMY01000291">
    <property type="protein sequence ID" value="CEL99886.1"/>
    <property type="molecule type" value="Genomic_DNA"/>
</dbReference>
<keyword evidence="3 4" id="KW-0862">Zinc</keyword>
<keyword evidence="2 4" id="KW-0863">Zinc-finger</keyword>